<feature type="domain" description="RNB" evidence="11">
    <location>
        <begin position="189"/>
        <end position="517"/>
    </location>
</feature>
<dbReference type="NCBIfam" id="TIGR02062">
    <property type="entry name" value="RNase_B"/>
    <property type="match status" value="1"/>
</dbReference>
<keyword evidence="7 9" id="KW-0269">Exonuclease</keyword>
<dbReference type="SMART" id="SM00357">
    <property type="entry name" value="CSP"/>
    <property type="match status" value="1"/>
</dbReference>
<evidence type="ECO:0000256" key="5">
    <source>
        <dbReference type="ARBA" id="ARBA00022722"/>
    </source>
</evidence>
<sequence length="647" mass="73454">MFQNNPLLAQLKQQLNANTPRVEGIVKATEKGFGFLEVDNQKSYFIPPPQMKKVMHGDRVSATIHTDKDRELAEPETLIEPFLTRFIGRIQQKNDRLMVIPDHPMIKDVIACNPVKGLTHPLTQGDWVVAEITSHPLKNERGFHAQINEYITHGDDHLAPWWVTLSRHQLERTAPEWTSEPIKDEGIVRRDLTELNFVTIDSESTEDMDDALYVEQLNNQSLRLFIAIADPSAYVTAGSELDNIALKRAFTNYLPGFNIPMLPRELSDSLCSLQPNQRRPALVCQVTLTPDGSIGDDIEFFCAWVTSKAKLDYEKLSNWIEGIDGWKPEQPEIAQQIDLLHQVALRRISWRTEHALVFKDRPDYRFILGENGQVLDIITEYRRIANRIVEESMIVANICAAIVLKTQLGYGIFNVHAGFDPSMVDQAINVLELNGVEFNKEKVLTLDGFCELRRFLDKQPTSYLDSRIRKYQTYAEISTTPAPHYGLGLEAYATWTSPIRKYGDIINHRLLKALIHGNPSTAPDESVMQPLAERRRANRIAERDVGDWLYARFLQDKAGTDIRYQAEIMDISRGGMRIKLTENGAVAFIPAPFIHPVRDELICSTESGTIQLNGNVVYRQGDTLEVTIAEVRMETRSIIARPAPSFA</sequence>
<proteinExistence type="inferred from homology"/>
<dbReference type="GO" id="GO:0008859">
    <property type="term" value="F:exoribonuclease II activity"/>
    <property type="evidence" value="ECO:0007669"/>
    <property type="project" value="UniProtKB-UniRule"/>
</dbReference>
<dbReference type="RefSeq" id="WP_108899466.1">
    <property type="nucleotide sequence ID" value="NZ_CP029185.2"/>
</dbReference>
<dbReference type="EC" id="3.1.13.1" evidence="9"/>
<dbReference type="Proteomes" id="UP000244908">
    <property type="component" value="Chromosome"/>
</dbReference>
<dbReference type="InterPro" id="IPR022966">
    <property type="entry name" value="RNase_II/R_CS"/>
</dbReference>
<dbReference type="PANTHER" id="PTHR23355">
    <property type="entry name" value="RIBONUCLEASE"/>
    <property type="match status" value="1"/>
</dbReference>
<comment type="subcellular location">
    <subcellularLocation>
        <location evidence="2 9">Cytoplasm</location>
    </subcellularLocation>
</comment>
<dbReference type="InterPro" id="IPR012340">
    <property type="entry name" value="NA-bd_OB-fold"/>
</dbReference>
<dbReference type="Gene3D" id="2.40.50.140">
    <property type="entry name" value="Nucleic acid-binding proteins"/>
    <property type="match status" value="2"/>
</dbReference>
<comment type="function">
    <text evidence="9">Involved in mRNA degradation. Hydrolyzes single-stranded polyribonucleotides processively in the 3' to 5' direction.</text>
</comment>
<dbReference type="NCBIfam" id="NF003455">
    <property type="entry name" value="PRK05054.1"/>
    <property type="match status" value="1"/>
</dbReference>
<evidence type="ECO:0000259" key="11">
    <source>
        <dbReference type="SMART" id="SM00955"/>
    </source>
</evidence>
<dbReference type="SMART" id="SM00955">
    <property type="entry name" value="RNB"/>
    <property type="match status" value="1"/>
</dbReference>
<evidence type="ECO:0000313" key="13">
    <source>
        <dbReference type="Proteomes" id="UP000244908"/>
    </source>
</evidence>
<dbReference type="Pfam" id="PF00773">
    <property type="entry name" value="RNB"/>
    <property type="match status" value="1"/>
</dbReference>
<evidence type="ECO:0000259" key="10">
    <source>
        <dbReference type="SMART" id="SM00357"/>
    </source>
</evidence>
<accession>A0A2Y9TUJ9</accession>
<dbReference type="InterPro" id="IPR050180">
    <property type="entry name" value="RNR_Ribonuclease"/>
</dbReference>
<dbReference type="PROSITE" id="PS01175">
    <property type="entry name" value="RIBONUCLEASE_II"/>
    <property type="match status" value="1"/>
</dbReference>
<dbReference type="PANTHER" id="PTHR23355:SF37">
    <property type="entry name" value="EXORIBONUCLEASE 2"/>
    <property type="match status" value="1"/>
</dbReference>
<evidence type="ECO:0000256" key="2">
    <source>
        <dbReference type="ARBA" id="ARBA00004496"/>
    </source>
</evidence>
<dbReference type="InterPro" id="IPR001900">
    <property type="entry name" value="RNase_II/R"/>
</dbReference>
<protein>
    <recommendedName>
        <fullName evidence="9">Exoribonuclease 2</fullName>
        <ecNumber evidence="9">3.1.13.1</ecNumber>
    </recommendedName>
    <alternativeName>
        <fullName evidence="9">Exoribonuclease II</fullName>
        <shortName evidence="9">RNase II</shortName>
        <shortName evidence="9">Ribonuclease II</shortName>
    </alternativeName>
</protein>
<dbReference type="SUPFAM" id="SSF50249">
    <property type="entry name" value="Nucleic acid-binding proteins"/>
    <property type="match status" value="4"/>
</dbReference>
<keyword evidence="13" id="KW-1185">Reference proteome</keyword>
<evidence type="ECO:0000256" key="8">
    <source>
        <dbReference type="ARBA" id="ARBA00022884"/>
    </source>
</evidence>
<gene>
    <name evidence="9" type="primary">rnb</name>
    <name evidence="12" type="ORF">HYN51_01665</name>
</gene>
<keyword evidence="6 9" id="KW-0378">Hydrolase</keyword>
<evidence type="ECO:0000313" key="12">
    <source>
        <dbReference type="EMBL" id="AWH87377.1"/>
    </source>
</evidence>
<evidence type="ECO:0000256" key="1">
    <source>
        <dbReference type="ARBA" id="ARBA00001849"/>
    </source>
</evidence>
<dbReference type="KEGG" id="lpv:HYN51_01665"/>
<comment type="catalytic activity">
    <reaction evidence="1 9">
        <text>Exonucleolytic cleavage in the 3'- to 5'-direction to yield nucleoside 5'-phosphates.</text>
        <dbReference type="EC" id="3.1.13.1"/>
    </reaction>
</comment>
<dbReference type="NCBIfam" id="TIGR00358">
    <property type="entry name" value="3_prime_RNase"/>
    <property type="match status" value="1"/>
</dbReference>
<dbReference type="GO" id="GO:0003723">
    <property type="term" value="F:RNA binding"/>
    <property type="evidence" value="ECO:0007669"/>
    <property type="project" value="UniProtKB-KW"/>
</dbReference>
<dbReference type="Pfam" id="PF00575">
    <property type="entry name" value="S1"/>
    <property type="match status" value="1"/>
</dbReference>
<dbReference type="Gene3D" id="2.40.50.640">
    <property type="match status" value="1"/>
</dbReference>
<feature type="domain" description="Cold-shock" evidence="10">
    <location>
        <begin position="23"/>
        <end position="79"/>
    </location>
</feature>
<dbReference type="FunFam" id="2.40.50.140:FF:000079">
    <property type="entry name" value="Exoribonuclease 2"/>
    <property type="match status" value="1"/>
</dbReference>
<keyword evidence="4 9" id="KW-0963">Cytoplasm</keyword>
<evidence type="ECO:0000256" key="6">
    <source>
        <dbReference type="ARBA" id="ARBA00022801"/>
    </source>
</evidence>
<keyword evidence="8 9" id="KW-0694">RNA-binding</keyword>
<dbReference type="InterPro" id="IPR040476">
    <property type="entry name" value="CSD2"/>
</dbReference>
<dbReference type="InterPro" id="IPR004476">
    <property type="entry name" value="RNase_II/RNase_R"/>
</dbReference>
<dbReference type="HAMAP" id="MF_01036">
    <property type="entry name" value="RNase_II"/>
    <property type="match status" value="1"/>
</dbReference>
<dbReference type="InterPro" id="IPR013223">
    <property type="entry name" value="RNase_B_OB_dom"/>
</dbReference>
<dbReference type="InterPro" id="IPR011129">
    <property type="entry name" value="CSD"/>
</dbReference>
<dbReference type="OrthoDB" id="9764149at2"/>
<dbReference type="Pfam" id="PF08206">
    <property type="entry name" value="OB_RNB"/>
    <property type="match status" value="1"/>
</dbReference>
<reference evidence="12 13" key="1">
    <citation type="journal article" date="2019" name="Int. J. Syst. Evol. Microbiol.">
        <title>Limnobaculum parvum gen. nov., sp. nov., isolated from a freshwater lake.</title>
        <authorList>
            <person name="Baek C."/>
            <person name="Shin S.K."/>
            <person name="Yi H."/>
        </authorList>
    </citation>
    <scope>NUCLEOTIDE SEQUENCE [LARGE SCALE GENOMIC DNA]</scope>
    <source>
        <strain evidence="12 13">HYN0051</strain>
    </source>
</reference>
<evidence type="ECO:0000256" key="4">
    <source>
        <dbReference type="ARBA" id="ARBA00022490"/>
    </source>
</evidence>
<dbReference type="InterPro" id="IPR003029">
    <property type="entry name" value="S1_domain"/>
</dbReference>
<organism evidence="12 13">
    <name type="scientific">Limnobaculum parvum</name>
    <dbReference type="NCBI Taxonomy" id="2172103"/>
    <lineage>
        <taxon>Bacteria</taxon>
        <taxon>Pseudomonadati</taxon>
        <taxon>Pseudomonadota</taxon>
        <taxon>Gammaproteobacteria</taxon>
        <taxon>Enterobacterales</taxon>
        <taxon>Budviciaceae</taxon>
        <taxon>Limnobaculum</taxon>
    </lineage>
</organism>
<dbReference type="GO" id="GO:0005829">
    <property type="term" value="C:cytosol"/>
    <property type="evidence" value="ECO:0007669"/>
    <property type="project" value="TreeGrafter"/>
</dbReference>
<dbReference type="InterPro" id="IPR011804">
    <property type="entry name" value="RNase_II"/>
</dbReference>
<keyword evidence="5 9" id="KW-0540">Nuclease</keyword>
<dbReference type="Pfam" id="PF17876">
    <property type="entry name" value="CSD2"/>
    <property type="match status" value="1"/>
</dbReference>
<dbReference type="AlphaFoldDB" id="A0A2Y9TUJ9"/>
<evidence type="ECO:0000256" key="7">
    <source>
        <dbReference type="ARBA" id="ARBA00022839"/>
    </source>
</evidence>
<dbReference type="EMBL" id="CP029185">
    <property type="protein sequence ID" value="AWH87377.1"/>
    <property type="molecule type" value="Genomic_DNA"/>
</dbReference>
<evidence type="ECO:0000256" key="9">
    <source>
        <dbReference type="HAMAP-Rule" id="MF_01036"/>
    </source>
</evidence>
<dbReference type="GO" id="GO:0006402">
    <property type="term" value="P:mRNA catabolic process"/>
    <property type="evidence" value="ECO:0007669"/>
    <property type="project" value="UniProtKB-UniRule"/>
</dbReference>
<name>A0A2Y9TUJ9_9GAMM</name>
<evidence type="ECO:0000256" key="3">
    <source>
        <dbReference type="ARBA" id="ARBA00009925"/>
    </source>
</evidence>
<comment type="similarity">
    <text evidence="3 9">Belongs to the RNR ribonuclease family. RNase II subfamily.</text>
</comment>